<keyword evidence="2" id="KW-0732">Signal</keyword>
<accession>A0A1M7T9F9</accession>
<feature type="chain" id="PRO_5012952323" evidence="2">
    <location>
        <begin position="26"/>
        <end position="105"/>
    </location>
</feature>
<evidence type="ECO:0000256" key="1">
    <source>
        <dbReference type="SAM" id="MobiDB-lite"/>
    </source>
</evidence>
<gene>
    <name evidence="3" type="ORF">SAMN05444170_1167</name>
</gene>
<feature type="signal peptide" evidence="2">
    <location>
        <begin position="1"/>
        <end position="25"/>
    </location>
</feature>
<organism evidence="3 4">
    <name type="scientific">Bradyrhizobium erythrophlei</name>
    <dbReference type="NCBI Taxonomy" id="1437360"/>
    <lineage>
        <taxon>Bacteria</taxon>
        <taxon>Pseudomonadati</taxon>
        <taxon>Pseudomonadota</taxon>
        <taxon>Alphaproteobacteria</taxon>
        <taxon>Hyphomicrobiales</taxon>
        <taxon>Nitrobacteraceae</taxon>
        <taxon>Bradyrhizobium</taxon>
    </lineage>
</organism>
<dbReference type="Proteomes" id="UP000184096">
    <property type="component" value="Chromosome I"/>
</dbReference>
<dbReference type="EMBL" id="LT670849">
    <property type="protein sequence ID" value="SHN67339.1"/>
    <property type="molecule type" value="Genomic_DNA"/>
</dbReference>
<dbReference type="AlphaFoldDB" id="A0A1M7T9F9"/>
<keyword evidence="4" id="KW-1185">Reference proteome</keyword>
<sequence length="105" mass="10818">MQKQKTVLAKTLMIGVLLYSPLAFAQTSGSPGGGAPSTGTRTTTGIASDQAHISPPGTNRPGTANSSGGTVGANFEPQDSRRIDTEIQNENIRIDSKISGICRGC</sequence>
<evidence type="ECO:0000313" key="3">
    <source>
        <dbReference type="EMBL" id="SHN67339.1"/>
    </source>
</evidence>
<evidence type="ECO:0000256" key="2">
    <source>
        <dbReference type="SAM" id="SignalP"/>
    </source>
</evidence>
<dbReference type="RefSeq" id="WP_072817077.1">
    <property type="nucleotide sequence ID" value="NZ_LT670849.1"/>
</dbReference>
<reference evidence="4" key="1">
    <citation type="submission" date="2016-11" db="EMBL/GenBank/DDBJ databases">
        <authorList>
            <person name="Varghese N."/>
            <person name="Submissions S."/>
        </authorList>
    </citation>
    <scope>NUCLEOTIDE SEQUENCE [LARGE SCALE GENOMIC DNA]</scope>
    <source>
        <strain evidence="4">GAS401</strain>
    </source>
</reference>
<feature type="region of interest" description="Disordered" evidence="1">
    <location>
        <begin position="27"/>
        <end position="87"/>
    </location>
</feature>
<feature type="compositionally biased region" description="Polar residues" evidence="1">
    <location>
        <begin position="56"/>
        <end position="68"/>
    </location>
</feature>
<proteinExistence type="predicted"/>
<protein>
    <submittedName>
        <fullName evidence="3">Uncharacterized protein</fullName>
    </submittedName>
</protein>
<evidence type="ECO:0000313" key="4">
    <source>
        <dbReference type="Proteomes" id="UP000184096"/>
    </source>
</evidence>
<name>A0A1M7T9F9_9BRAD</name>